<dbReference type="Gene3D" id="3.90.550.10">
    <property type="entry name" value="Spore Coat Polysaccharide Biosynthesis Protein SpsA, Chain A"/>
    <property type="match status" value="1"/>
</dbReference>
<proteinExistence type="predicted"/>
<dbReference type="PANTHER" id="PTHR43685:SF2">
    <property type="entry name" value="GLYCOSYLTRANSFERASE 2-LIKE DOMAIN-CONTAINING PROTEIN"/>
    <property type="match status" value="1"/>
</dbReference>
<organism evidence="2 3">
    <name type="scientific">Pantoea allii</name>
    <dbReference type="NCBI Taxonomy" id="574096"/>
    <lineage>
        <taxon>Bacteria</taxon>
        <taxon>Pseudomonadati</taxon>
        <taxon>Pseudomonadota</taxon>
        <taxon>Gammaproteobacteria</taxon>
        <taxon>Enterobacterales</taxon>
        <taxon>Erwiniaceae</taxon>
        <taxon>Pantoea</taxon>
    </lineage>
</organism>
<gene>
    <name evidence="2" type="ORF">C7431_105134</name>
</gene>
<dbReference type="Proteomes" id="UP000245981">
    <property type="component" value="Unassembled WGS sequence"/>
</dbReference>
<dbReference type="STRING" id="574096.HA38_10190"/>
<evidence type="ECO:0000313" key="3">
    <source>
        <dbReference type="Proteomes" id="UP000245981"/>
    </source>
</evidence>
<dbReference type="Pfam" id="PF00535">
    <property type="entry name" value="Glycos_transf_2"/>
    <property type="match status" value="1"/>
</dbReference>
<protein>
    <submittedName>
        <fullName evidence="2">Glycosyltransferase</fullName>
    </submittedName>
</protein>
<accession>A0A2V2B957</accession>
<evidence type="ECO:0000259" key="1">
    <source>
        <dbReference type="Pfam" id="PF00535"/>
    </source>
</evidence>
<dbReference type="InterPro" id="IPR001173">
    <property type="entry name" value="Glyco_trans_2-like"/>
</dbReference>
<dbReference type="OrthoDB" id="396512at2"/>
<name>A0A2V2B957_9GAMM</name>
<dbReference type="CDD" id="cd06433">
    <property type="entry name" value="GT_2_WfgS_like"/>
    <property type="match status" value="1"/>
</dbReference>
<reference evidence="2 3" key="1">
    <citation type="submission" date="2018-05" db="EMBL/GenBank/DDBJ databases">
        <title>Genomic Encyclopedia of Type Strains, Phase IV (KMG-V): Genome sequencing to study the core and pangenomes of soil and plant-associated prokaryotes.</title>
        <authorList>
            <person name="Whitman W."/>
        </authorList>
    </citation>
    <scope>NUCLEOTIDE SEQUENCE [LARGE SCALE GENOMIC DNA]</scope>
    <source>
        <strain evidence="2 3">PNA 200-10</strain>
    </source>
</reference>
<dbReference type="RefSeq" id="WP_109717346.1">
    <property type="nucleotide sequence ID" value="NZ_JASHLQ010000001.1"/>
</dbReference>
<sequence length="247" mass="28140">MKVSIITATYNSEKTIKDTVLSLESQDYDDIEFIIIDGGSKDNTLAVAQEHSSRISKIISEPDKGIYDALNKGILHSTGDIVGFLHSDDVFSYPSAVSDIVNSFSNNNVDAVYSDLNYVSQKNMNKVVRKWHSGVFDIRKLKFGWMPPHPTFYMKKKKYDEWGAFDISYRISADYDSLLRYLYVHKASVFYLPKVLISMRVGGESNRSLSNIIKKSKEDIDVIKKNGLFWPVVLICKNISKLPQFIK</sequence>
<evidence type="ECO:0000313" key="2">
    <source>
        <dbReference type="EMBL" id="PWK96804.1"/>
    </source>
</evidence>
<keyword evidence="2" id="KW-0808">Transferase</keyword>
<dbReference type="SUPFAM" id="SSF53448">
    <property type="entry name" value="Nucleotide-diphospho-sugar transferases"/>
    <property type="match status" value="1"/>
</dbReference>
<comment type="caution">
    <text evidence="2">The sequence shown here is derived from an EMBL/GenBank/DDBJ whole genome shotgun (WGS) entry which is preliminary data.</text>
</comment>
<dbReference type="InterPro" id="IPR050834">
    <property type="entry name" value="Glycosyltransf_2"/>
</dbReference>
<dbReference type="EMBL" id="QGHF01000005">
    <property type="protein sequence ID" value="PWK96804.1"/>
    <property type="molecule type" value="Genomic_DNA"/>
</dbReference>
<dbReference type="AlphaFoldDB" id="A0A2V2B957"/>
<feature type="domain" description="Glycosyltransferase 2-like" evidence="1">
    <location>
        <begin position="4"/>
        <end position="149"/>
    </location>
</feature>
<dbReference type="PANTHER" id="PTHR43685">
    <property type="entry name" value="GLYCOSYLTRANSFERASE"/>
    <property type="match status" value="1"/>
</dbReference>
<dbReference type="InterPro" id="IPR029044">
    <property type="entry name" value="Nucleotide-diphossugar_trans"/>
</dbReference>
<dbReference type="GO" id="GO:0016740">
    <property type="term" value="F:transferase activity"/>
    <property type="evidence" value="ECO:0007669"/>
    <property type="project" value="UniProtKB-KW"/>
</dbReference>